<keyword evidence="2" id="KW-0812">Transmembrane</keyword>
<dbReference type="AlphaFoldDB" id="A0ABD2C2R6"/>
<dbReference type="Proteomes" id="UP001607303">
    <property type="component" value="Unassembled WGS sequence"/>
</dbReference>
<feature type="compositionally biased region" description="Low complexity" evidence="1">
    <location>
        <begin position="141"/>
        <end position="158"/>
    </location>
</feature>
<keyword evidence="4" id="KW-1185">Reference proteome</keyword>
<feature type="transmembrane region" description="Helical" evidence="2">
    <location>
        <begin position="201"/>
        <end position="218"/>
    </location>
</feature>
<protein>
    <submittedName>
        <fullName evidence="3">Uncharacterized protein</fullName>
    </submittedName>
</protein>
<feature type="region of interest" description="Disordered" evidence="1">
    <location>
        <begin position="132"/>
        <end position="158"/>
    </location>
</feature>
<keyword evidence="2" id="KW-0472">Membrane</keyword>
<accession>A0ABD2C2R6</accession>
<evidence type="ECO:0000313" key="3">
    <source>
        <dbReference type="EMBL" id="KAL2739331.1"/>
    </source>
</evidence>
<gene>
    <name evidence="3" type="ORF">V1477_010720</name>
</gene>
<evidence type="ECO:0000313" key="4">
    <source>
        <dbReference type="Proteomes" id="UP001607303"/>
    </source>
</evidence>
<dbReference type="EMBL" id="JAYRBN010000061">
    <property type="protein sequence ID" value="KAL2739331.1"/>
    <property type="molecule type" value="Genomic_DNA"/>
</dbReference>
<comment type="caution">
    <text evidence="3">The sequence shown here is derived from an EMBL/GenBank/DDBJ whole genome shotgun (WGS) entry which is preliminary data.</text>
</comment>
<organism evidence="3 4">
    <name type="scientific">Vespula maculifrons</name>
    <name type="common">Eastern yellow jacket</name>
    <name type="synonym">Wasp</name>
    <dbReference type="NCBI Taxonomy" id="7453"/>
    <lineage>
        <taxon>Eukaryota</taxon>
        <taxon>Metazoa</taxon>
        <taxon>Ecdysozoa</taxon>
        <taxon>Arthropoda</taxon>
        <taxon>Hexapoda</taxon>
        <taxon>Insecta</taxon>
        <taxon>Pterygota</taxon>
        <taxon>Neoptera</taxon>
        <taxon>Endopterygota</taxon>
        <taxon>Hymenoptera</taxon>
        <taxon>Apocrita</taxon>
        <taxon>Aculeata</taxon>
        <taxon>Vespoidea</taxon>
        <taxon>Vespidae</taxon>
        <taxon>Vespinae</taxon>
        <taxon>Vespula</taxon>
    </lineage>
</organism>
<reference evidence="3 4" key="1">
    <citation type="journal article" date="2024" name="Ann. Entomol. Soc. Am.">
        <title>Genomic analyses of the southern and eastern yellowjacket wasps (Hymenoptera: Vespidae) reveal evolutionary signatures of social life.</title>
        <authorList>
            <person name="Catto M.A."/>
            <person name="Caine P.B."/>
            <person name="Orr S.E."/>
            <person name="Hunt B.G."/>
            <person name="Goodisman M.A.D."/>
        </authorList>
    </citation>
    <scope>NUCLEOTIDE SEQUENCE [LARGE SCALE GENOMIC DNA]</scope>
    <source>
        <strain evidence="3">232</strain>
        <tissue evidence="3">Head and thorax</tissue>
    </source>
</reference>
<name>A0ABD2C2R6_VESMC</name>
<evidence type="ECO:0000256" key="2">
    <source>
        <dbReference type="SAM" id="Phobius"/>
    </source>
</evidence>
<sequence length="251" mass="28881">MTIMTVILECNLQRKKANTVTRTMITRSVYYARRLTKRLKLKILFSSDGDGGGKLWRSVKALIKRSKAGRSFQKKDLYKPSLRDSPSIYVHTRGRTIERSKLLTLQDEKRRSIVHPSYSSFRVEPMKEEESEDIEFSNDYSSSSNSSSNNSSSNSSSSSSSRVVVVVVVVVVCISNLNKAIESVRRRMKMKIDSIWFQRTVLFGIIVAIASGILHDYVDYQSQNRKKERTKRNIPENVFDIRNIFFFSIID</sequence>
<keyword evidence="2" id="KW-1133">Transmembrane helix</keyword>
<proteinExistence type="predicted"/>
<evidence type="ECO:0000256" key="1">
    <source>
        <dbReference type="SAM" id="MobiDB-lite"/>
    </source>
</evidence>